<dbReference type="Gene3D" id="3.50.50.60">
    <property type="entry name" value="FAD/NAD(P)-binding domain"/>
    <property type="match status" value="2"/>
</dbReference>
<accession>A0ABN8KET7</accession>
<comment type="similarity">
    <text evidence="1 11">Belongs to the class-I pyridine nucleotide-disulfide oxidoreductase family.</text>
</comment>
<dbReference type="EMBL" id="CAKXZS010000056">
    <property type="protein sequence ID" value="CAH2407203.1"/>
    <property type="molecule type" value="Genomic_DNA"/>
</dbReference>
<evidence type="ECO:0000256" key="5">
    <source>
        <dbReference type="ARBA" id="ARBA00022827"/>
    </source>
</evidence>
<feature type="domain" description="FAD/NAD(P)-binding" evidence="13">
    <location>
        <begin position="8"/>
        <end position="328"/>
    </location>
</feature>
<name>A0ABN8KET7_9HYPH</name>
<keyword evidence="8" id="KW-1015">Disulfide bond</keyword>
<dbReference type="Gene3D" id="3.30.390.30">
    <property type="match status" value="1"/>
</dbReference>
<dbReference type="InterPro" id="IPR001100">
    <property type="entry name" value="Pyr_nuc-diS_OxRdtase"/>
</dbReference>
<organism evidence="14 15">
    <name type="scientific">Mesorhizobium ventifaucium</name>
    <dbReference type="NCBI Taxonomy" id="666020"/>
    <lineage>
        <taxon>Bacteria</taxon>
        <taxon>Pseudomonadati</taxon>
        <taxon>Pseudomonadota</taxon>
        <taxon>Alphaproteobacteria</taxon>
        <taxon>Hyphomicrobiales</taxon>
        <taxon>Phyllobacteriaceae</taxon>
        <taxon>Mesorhizobium</taxon>
    </lineage>
</organism>
<protein>
    <recommendedName>
        <fullName evidence="3 11">Dihydrolipoyl dehydrogenase</fullName>
        <ecNumber evidence="2 11">1.8.1.4</ecNumber>
    </recommendedName>
</protein>
<evidence type="ECO:0000313" key="15">
    <source>
        <dbReference type="Proteomes" id="UP001152604"/>
    </source>
</evidence>
<evidence type="ECO:0000256" key="8">
    <source>
        <dbReference type="ARBA" id="ARBA00023157"/>
    </source>
</evidence>
<evidence type="ECO:0000256" key="2">
    <source>
        <dbReference type="ARBA" id="ARBA00012608"/>
    </source>
</evidence>
<dbReference type="InterPro" id="IPR006258">
    <property type="entry name" value="Lipoamide_DH"/>
</dbReference>
<feature type="domain" description="Pyridine nucleotide-disulphide oxidoreductase dimerisation" evidence="12">
    <location>
        <begin position="347"/>
        <end position="455"/>
    </location>
</feature>
<dbReference type="GO" id="GO:0004148">
    <property type="term" value="F:dihydrolipoyl dehydrogenase (NADH) activity"/>
    <property type="evidence" value="ECO:0007669"/>
    <property type="project" value="UniProtKB-EC"/>
</dbReference>
<evidence type="ECO:0000256" key="6">
    <source>
        <dbReference type="ARBA" id="ARBA00023002"/>
    </source>
</evidence>
<evidence type="ECO:0000259" key="12">
    <source>
        <dbReference type="Pfam" id="PF02852"/>
    </source>
</evidence>
<dbReference type="SUPFAM" id="SSF55424">
    <property type="entry name" value="FAD/NAD-linked reductases, dimerisation (C-terminal) domain"/>
    <property type="match status" value="1"/>
</dbReference>
<proteinExistence type="inferred from homology"/>
<dbReference type="PANTHER" id="PTHR22912">
    <property type="entry name" value="DISULFIDE OXIDOREDUCTASE"/>
    <property type="match status" value="1"/>
</dbReference>
<dbReference type="SUPFAM" id="SSF51905">
    <property type="entry name" value="FAD/NAD(P)-binding domain"/>
    <property type="match status" value="1"/>
</dbReference>
<evidence type="ECO:0000313" key="14">
    <source>
        <dbReference type="EMBL" id="CAH2407203.1"/>
    </source>
</evidence>
<dbReference type="Pfam" id="PF07992">
    <property type="entry name" value="Pyr_redox_2"/>
    <property type="match status" value="1"/>
</dbReference>
<dbReference type="InterPro" id="IPR050151">
    <property type="entry name" value="Class-I_Pyr_Nuc-Dis_Oxidored"/>
</dbReference>
<evidence type="ECO:0000256" key="1">
    <source>
        <dbReference type="ARBA" id="ARBA00007532"/>
    </source>
</evidence>
<dbReference type="InterPro" id="IPR016156">
    <property type="entry name" value="FAD/NAD-linked_Rdtase_dimer_sf"/>
</dbReference>
<keyword evidence="5 11" id="KW-0274">FAD</keyword>
<keyword evidence="15" id="KW-1185">Reference proteome</keyword>
<reference evidence="14" key="1">
    <citation type="submission" date="2022-03" db="EMBL/GenBank/DDBJ databases">
        <authorList>
            <person name="Brunel B."/>
        </authorList>
    </citation>
    <scope>NUCLEOTIDE SEQUENCE</scope>
    <source>
        <strain evidence="14">STM4922sample</strain>
    </source>
</reference>
<dbReference type="InterPro" id="IPR004099">
    <property type="entry name" value="Pyr_nucl-diS_OxRdtase_dimer"/>
</dbReference>
<keyword evidence="7 11" id="KW-0520">NAD</keyword>
<comment type="miscellaneous">
    <text evidence="11">The active site is a redox-active disulfide bond.</text>
</comment>
<evidence type="ECO:0000256" key="4">
    <source>
        <dbReference type="ARBA" id="ARBA00022630"/>
    </source>
</evidence>
<dbReference type="PRINTS" id="PR00411">
    <property type="entry name" value="PNDRDTASEI"/>
</dbReference>
<dbReference type="EC" id="1.8.1.4" evidence="2 11"/>
<dbReference type="Proteomes" id="UP001152604">
    <property type="component" value="Unassembled WGS sequence"/>
</dbReference>
<dbReference type="InterPro" id="IPR012999">
    <property type="entry name" value="Pyr_OxRdtase_I_AS"/>
</dbReference>
<dbReference type="PIRSF" id="PIRSF000350">
    <property type="entry name" value="Mercury_reductase_MerA"/>
    <property type="match status" value="1"/>
</dbReference>
<dbReference type="InterPro" id="IPR023753">
    <property type="entry name" value="FAD/NAD-binding_dom"/>
</dbReference>
<evidence type="ECO:0000256" key="7">
    <source>
        <dbReference type="ARBA" id="ARBA00023027"/>
    </source>
</evidence>
<keyword evidence="4 11" id="KW-0285">Flavoprotein</keyword>
<keyword evidence="9 11" id="KW-0676">Redox-active center</keyword>
<evidence type="ECO:0000259" key="13">
    <source>
        <dbReference type="Pfam" id="PF07992"/>
    </source>
</evidence>
<comment type="catalytic activity">
    <reaction evidence="10 11">
        <text>N(6)-[(R)-dihydrolipoyl]-L-lysyl-[protein] + NAD(+) = N(6)-[(R)-lipoyl]-L-lysyl-[protein] + NADH + H(+)</text>
        <dbReference type="Rhea" id="RHEA:15045"/>
        <dbReference type="Rhea" id="RHEA-COMP:10474"/>
        <dbReference type="Rhea" id="RHEA-COMP:10475"/>
        <dbReference type="ChEBI" id="CHEBI:15378"/>
        <dbReference type="ChEBI" id="CHEBI:57540"/>
        <dbReference type="ChEBI" id="CHEBI:57945"/>
        <dbReference type="ChEBI" id="CHEBI:83099"/>
        <dbReference type="ChEBI" id="CHEBI:83100"/>
        <dbReference type="EC" id="1.8.1.4"/>
    </reaction>
</comment>
<dbReference type="InterPro" id="IPR036188">
    <property type="entry name" value="FAD/NAD-bd_sf"/>
</dbReference>
<dbReference type="NCBIfam" id="TIGR01350">
    <property type="entry name" value="lipoamide_DH"/>
    <property type="match status" value="1"/>
</dbReference>
<comment type="caution">
    <text evidence="14">The sequence shown here is derived from an EMBL/GenBank/DDBJ whole genome shotgun (WGS) entry which is preliminary data.</text>
</comment>
<evidence type="ECO:0000256" key="3">
    <source>
        <dbReference type="ARBA" id="ARBA00016961"/>
    </source>
</evidence>
<dbReference type="PANTHER" id="PTHR22912:SF160">
    <property type="entry name" value="DIHYDROLIPOYL DEHYDROGENASE"/>
    <property type="match status" value="1"/>
</dbReference>
<keyword evidence="6 11" id="KW-0560">Oxidoreductase</keyword>
<evidence type="ECO:0000256" key="11">
    <source>
        <dbReference type="RuleBase" id="RU003692"/>
    </source>
</evidence>
<evidence type="ECO:0000256" key="9">
    <source>
        <dbReference type="ARBA" id="ARBA00023284"/>
    </source>
</evidence>
<dbReference type="PROSITE" id="PS00076">
    <property type="entry name" value="PYRIDINE_REDOX_1"/>
    <property type="match status" value="1"/>
</dbReference>
<sequence length="466" mass="48784">MMKEIACKLLVIGAGPGGYVCAIRAGQLGIDTVIVEFGKPGGTCLNVGCIPSKALIHAAEEFEKISHMASGKSLLGISIAAPSIDLEATIAWKDGIVSRLNSGVVGLLKKAGVKTVHGWAKFRDGKTVEVQTETGMQVVRAEMVVIATGSAPVELPFLPFGGAVISSTEALGLSEVPERLAVVGGGYIGLELGIAFAKLGAKVSVVEALPRVLAQYDAELTRPVVKRLTELGIEVLVNAKAKGLSSKGDALLVETGNGRNGKIAADRILVTVGRKPVVEDWGLEQIDLDMAGKFIRIDDQCRTSMRGIFAIGDVTGEPMLAHRAMAQGEMVAEIVAGHKRSWDKRSIPAICFTDPELVTAGLSPEEAKRIGGEIKVGMFPFAANGRAMTKLGEDGFVRVVARADNHLVLGIQAVGQGVSELSTAFGLALEMGARLEDIAGTIHAHPTQGEGFQEAGLKALGHALHV</sequence>
<comment type="cofactor">
    <cofactor evidence="11">
        <name>FAD</name>
        <dbReference type="ChEBI" id="CHEBI:57692"/>
    </cofactor>
    <text evidence="11">Binds 1 FAD per subunit.</text>
</comment>
<gene>
    <name evidence="14" type="primary">lpdV</name>
    <name evidence="14" type="ORF">MES4922_60147</name>
</gene>
<evidence type="ECO:0000256" key="10">
    <source>
        <dbReference type="ARBA" id="ARBA00049187"/>
    </source>
</evidence>
<dbReference type="PRINTS" id="PR00368">
    <property type="entry name" value="FADPNR"/>
</dbReference>
<dbReference type="Pfam" id="PF02852">
    <property type="entry name" value="Pyr_redox_dim"/>
    <property type="match status" value="1"/>
</dbReference>